<dbReference type="Proteomes" id="UP000222624">
    <property type="component" value="Genome"/>
</dbReference>
<reference evidence="2" key="1">
    <citation type="submission" date="2017-07" db="EMBL/GenBank/DDBJ databases">
        <authorList>
            <person name="Bickmore M.X."/>
            <person name="Vaden K."/>
            <person name="Brady T.S."/>
            <person name="Tateoka O.B."/>
            <person name="Carter J.L."/>
            <person name="Pape J.A."/>
            <person name="Robinson D.M."/>
            <person name="Russell K.A."/>
            <person name="Staley L.A."/>
            <person name="Stettler J.M."/>
            <person name="Townsend M.H."/>
            <person name="Wienclaw T."/>
            <person name="Williamson T.L."/>
            <person name="Kruger J.L."/>
            <person name="Berg J.A."/>
            <person name="Sharma R."/>
            <person name="Payne A.M."/>
            <person name="Fajardo C.P."/>
            <person name="Breakwell D.P."/>
            <person name="Hope S."/>
            <person name="Grose J.H."/>
        </authorList>
    </citation>
    <scope>NUCLEOTIDE SEQUENCE [LARGE SCALE GENOMIC DNA]</scope>
</reference>
<evidence type="ECO:0000313" key="1">
    <source>
        <dbReference type="EMBL" id="ASU03747.1"/>
    </source>
</evidence>
<sequence length="146" mass="16645">MTLNLVKTHEENTTPAFTIITVDRFGEETLCYVDQDEFLGEALLSFDEDGSTRFGVLYDNNETHSQIMMVNYFSGDLEMLKLVAYHNDSELVLTCCIENEDGADKRLNDVVDFLNSSEKLLMINGDVWTEILSAYGNCMDRFQQEA</sequence>
<accession>A0A223LH66</accession>
<organism evidence="1 2">
    <name type="scientific">Erwinia phage vB_EamM_Joad</name>
    <dbReference type="NCBI Taxonomy" id="2026081"/>
    <lineage>
        <taxon>Viruses</taxon>
        <taxon>Duplodnaviria</taxon>
        <taxon>Heunggongvirae</taxon>
        <taxon>Uroviricota</taxon>
        <taxon>Caudoviricetes</taxon>
        <taxon>Chimalliviridae</taxon>
        <taxon>Risingsunvirus</taxon>
        <taxon>Risingsunvirus risingsun</taxon>
    </lineage>
</organism>
<name>A0A223LH66_9CAUD</name>
<proteinExistence type="predicted"/>
<protein>
    <submittedName>
        <fullName evidence="1">Uncharacterized protein</fullName>
    </submittedName>
</protein>
<evidence type="ECO:0000313" key="2">
    <source>
        <dbReference type="Proteomes" id="UP000222624"/>
    </source>
</evidence>
<gene>
    <name evidence="1" type="ORF">JOAD_168</name>
</gene>
<dbReference type="EMBL" id="MF459647">
    <property type="protein sequence ID" value="ASU03747.1"/>
    <property type="molecule type" value="Genomic_DNA"/>
</dbReference>